<evidence type="ECO:0008006" key="3">
    <source>
        <dbReference type="Google" id="ProtNLM"/>
    </source>
</evidence>
<dbReference type="OrthoDB" id="5598377at2759"/>
<accession>A0A016TTH0</accession>
<organism evidence="1 2">
    <name type="scientific">Ancylostoma ceylanicum</name>
    <dbReference type="NCBI Taxonomy" id="53326"/>
    <lineage>
        <taxon>Eukaryota</taxon>
        <taxon>Metazoa</taxon>
        <taxon>Ecdysozoa</taxon>
        <taxon>Nematoda</taxon>
        <taxon>Chromadorea</taxon>
        <taxon>Rhabditida</taxon>
        <taxon>Rhabditina</taxon>
        <taxon>Rhabditomorpha</taxon>
        <taxon>Strongyloidea</taxon>
        <taxon>Ancylostomatidae</taxon>
        <taxon>Ancylostomatinae</taxon>
        <taxon>Ancylostoma</taxon>
    </lineage>
</organism>
<dbReference type="Proteomes" id="UP000024635">
    <property type="component" value="Unassembled WGS sequence"/>
</dbReference>
<dbReference type="EMBL" id="JARK01001414">
    <property type="protein sequence ID" value="EYC06060.1"/>
    <property type="molecule type" value="Genomic_DNA"/>
</dbReference>
<keyword evidence="2" id="KW-1185">Reference proteome</keyword>
<evidence type="ECO:0000313" key="2">
    <source>
        <dbReference type="Proteomes" id="UP000024635"/>
    </source>
</evidence>
<reference evidence="2" key="1">
    <citation type="journal article" date="2015" name="Nat. Genet.">
        <title>The genome and transcriptome of the zoonotic hookworm Ancylostoma ceylanicum identify infection-specific gene families.</title>
        <authorList>
            <person name="Schwarz E.M."/>
            <person name="Hu Y."/>
            <person name="Antoshechkin I."/>
            <person name="Miller M.M."/>
            <person name="Sternberg P.W."/>
            <person name="Aroian R.V."/>
        </authorList>
    </citation>
    <scope>NUCLEOTIDE SEQUENCE</scope>
    <source>
        <strain evidence="2">HY135</strain>
    </source>
</reference>
<name>A0A016TTH0_9BILA</name>
<proteinExistence type="predicted"/>
<sequence length="167" mass="18857">MYDELDTIDEEKKIYRIARTRQRATGDLGHVMQIRDNSCRLLHHLPDILNRWREHYSVMCNEELPHPPIPSAISVLGPVPPIQEEEVASALATTRNGTAPGPSEIWKIGGGEGTQWLTSFLNELITEGKLPKNWTTSATVPTWKGKGDLADCMTYRPIRLLCHTMKI</sequence>
<comment type="caution">
    <text evidence="1">The sequence shown here is derived from an EMBL/GenBank/DDBJ whole genome shotgun (WGS) entry which is preliminary data.</text>
</comment>
<gene>
    <name evidence="1" type="primary">Acey_s0078.g1172</name>
    <name evidence="1" type="ORF">Y032_0078g1172</name>
</gene>
<dbReference type="AlphaFoldDB" id="A0A016TTH0"/>
<dbReference type="PANTHER" id="PTHR19446">
    <property type="entry name" value="REVERSE TRANSCRIPTASES"/>
    <property type="match status" value="1"/>
</dbReference>
<evidence type="ECO:0000313" key="1">
    <source>
        <dbReference type="EMBL" id="EYC06060.1"/>
    </source>
</evidence>
<protein>
    <recommendedName>
        <fullName evidence="3">Reverse transcriptase domain-containing protein</fullName>
    </recommendedName>
</protein>